<dbReference type="InterPro" id="IPR003439">
    <property type="entry name" value="ABC_transporter-like_ATP-bd"/>
</dbReference>
<dbReference type="InterPro" id="IPR017871">
    <property type="entry name" value="ABC_transporter-like_CS"/>
</dbReference>
<dbReference type="InterPro" id="IPR003593">
    <property type="entry name" value="AAA+_ATPase"/>
</dbReference>
<dbReference type="EMBL" id="JACJFM010000007">
    <property type="protein sequence ID" value="MBB1486459.1"/>
    <property type="molecule type" value="Genomic_DNA"/>
</dbReference>
<gene>
    <name evidence="7" type="ORF">H4O21_07535</name>
</gene>
<protein>
    <submittedName>
        <fullName evidence="7">Heme ABC transporter ATP-binding protein</fullName>
    </submittedName>
</protein>
<name>A0A839IPP8_9GAMM</name>
<keyword evidence="4" id="KW-1278">Translocase</keyword>
<dbReference type="PROSITE" id="PS50893">
    <property type="entry name" value="ABC_TRANSPORTER_2"/>
    <property type="match status" value="1"/>
</dbReference>
<comment type="caution">
    <text evidence="7">The sequence shown here is derived from an EMBL/GenBank/DDBJ whole genome shotgun (WGS) entry which is preliminary data.</text>
</comment>
<dbReference type="RefSeq" id="WP_182808239.1">
    <property type="nucleotide sequence ID" value="NZ_JACJFM010000007.1"/>
</dbReference>
<evidence type="ECO:0000256" key="4">
    <source>
        <dbReference type="ARBA" id="ARBA00022967"/>
    </source>
</evidence>
<dbReference type="PROSITE" id="PS00211">
    <property type="entry name" value="ABC_TRANSPORTER_1"/>
    <property type="match status" value="1"/>
</dbReference>
<dbReference type="PANTHER" id="PTHR42794">
    <property type="entry name" value="HEMIN IMPORT ATP-BINDING PROTEIN HMUV"/>
    <property type="match status" value="1"/>
</dbReference>
<dbReference type="Proteomes" id="UP000565262">
    <property type="component" value="Unassembled WGS sequence"/>
</dbReference>
<sequence length="252" mass="28019">MLELNQLSWKIREKTLLDINHLALAEGQVMGLLGPNGAGKSTLLKAITGEIPASGQALLHGKAIHKWSSQQLARHLAVLPQASQLTFPFQAKEVVALGLTPLSMSHEEGQRHIQRLMEKTDCLHLADRNWPSLSGGERQRVQLARVLLQLSQAEQAPLLLLDEPTSAQDLGQQHSILKLAVELAREQGYGVIAILHDLNQVLHYCHHCYLLKEGQVAAQGKPFDVLRADTVEMYWQYRPREITLDDGLPALI</sequence>
<keyword evidence="3 7" id="KW-0067">ATP-binding</keyword>
<proteinExistence type="predicted"/>
<evidence type="ECO:0000256" key="5">
    <source>
        <dbReference type="ARBA" id="ARBA00037066"/>
    </source>
</evidence>
<keyword evidence="1" id="KW-0813">Transport</keyword>
<evidence type="ECO:0000256" key="2">
    <source>
        <dbReference type="ARBA" id="ARBA00022741"/>
    </source>
</evidence>
<dbReference type="AlphaFoldDB" id="A0A839IPP8"/>
<feature type="domain" description="ABC transporter" evidence="6">
    <location>
        <begin position="2"/>
        <end position="238"/>
    </location>
</feature>
<dbReference type="CDD" id="cd03214">
    <property type="entry name" value="ABC_Iron-Siderophores_B12_Hemin"/>
    <property type="match status" value="1"/>
</dbReference>
<dbReference type="NCBIfam" id="NF010068">
    <property type="entry name" value="PRK13548.1"/>
    <property type="match status" value="1"/>
</dbReference>
<dbReference type="InterPro" id="IPR027417">
    <property type="entry name" value="P-loop_NTPase"/>
</dbReference>
<dbReference type="Pfam" id="PF00005">
    <property type="entry name" value="ABC_tran"/>
    <property type="match status" value="1"/>
</dbReference>
<evidence type="ECO:0000256" key="1">
    <source>
        <dbReference type="ARBA" id="ARBA00022448"/>
    </source>
</evidence>
<comment type="function">
    <text evidence="5">Part of the ABC transporter complex HmuTUV involved in hemin import. Responsible for energy coupling to the transport system.</text>
</comment>
<dbReference type="PANTHER" id="PTHR42794:SF1">
    <property type="entry name" value="HEMIN IMPORT ATP-BINDING PROTEIN HMUV"/>
    <property type="match status" value="1"/>
</dbReference>
<dbReference type="SMART" id="SM00382">
    <property type="entry name" value="AAA"/>
    <property type="match status" value="1"/>
</dbReference>
<accession>A0A839IPP8</accession>
<evidence type="ECO:0000259" key="6">
    <source>
        <dbReference type="PROSITE" id="PS50893"/>
    </source>
</evidence>
<evidence type="ECO:0000313" key="8">
    <source>
        <dbReference type="Proteomes" id="UP000565262"/>
    </source>
</evidence>
<dbReference type="Gene3D" id="3.40.50.300">
    <property type="entry name" value="P-loop containing nucleotide triphosphate hydrolases"/>
    <property type="match status" value="1"/>
</dbReference>
<organism evidence="7 8">
    <name type="scientific">Oceanospirillum sediminis</name>
    <dbReference type="NCBI Taxonomy" id="2760088"/>
    <lineage>
        <taxon>Bacteria</taxon>
        <taxon>Pseudomonadati</taxon>
        <taxon>Pseudomonadota</taxon>
        <taxon>Gammaproteobacteria</taxon>
        <taxon>Oceanospirillales</taxon>
        <taxon>Oceanospirillaceae</taxon>
        <taxon>Oceanospirillum</taxon>
    </lineage>
</organism>
<keyword evidence="2" id="KW-0547">Nucleotide-binding</keyword>
<evidence type="ECO:0000313" key="7">
    <source>
        <dbReference type="EMBL" id="MBB1486459.1"/>
    </source>
</evidence>
<dbReference type="SUPFAM" id="SSF52540">
    <property type="entry name" value="P-loop containing nucleoside triphosphate hydrolases"/>
    <property type="match status" value="1"/>
</dbReference>
<dbReference type="GO" id="GO:0005524">
    <property type="term" value="F:ATP binding"/>
    <property type="evidence" value="ECO:0007669"/>
    <property type="project" value="UniProtKB-KW"/>
</dbReference>
<evidence type="ECO:0000256" key="3">
    <source>
        <dbReference type="ARBA" id="ARBA00022840"/>
    </source>
</evidence>
<dbReference type="GO" id="GO:0016887">
    <property type="term" value="F:ATP hydrolysis activity"/>
    <property type="evidence" value="ECO:0007669"/>
    <property type="project" value="InterPro"/>
</dbReference>
<keyword evidence="8" id="KW-1185">Reference proteome</keyword>
<reference evidence="7 8" key="1">
    <citation type="submission" date="2020-08" db="EMBL/GenBank/DDBJ databases">
        <title>Oceanospirillum sp. nov. isolated from marine sediment.</title>
        <authorList>
            <person name="Ji X."/>
        </authorList>
    </citation>
    <scope>NUCLEOTIDE SEQUENCE [LARGE SCALE GENOMIC DNA]</scope>
    <source>
        <strain evidence="7 8">D5</strain>
    </source>
</reference>